<feature type="domain" description="GerMN" evidence="2">
    <location>
        <begin position="221"/>
        <end position="312"/>
    </location>
</feature>
<evidence type="ECO:0000313" key="3">
    <source>
        <dbReference type="EMBL" id="KKW42706.1"/>
    </source>
</evidence>
<protein>
    <recommendedName>
        <fullName evidence="2">GerMN domain-containing protein</fullName>
    </recommendedName>
</protein>
<dbReference type="Pfam" id="PF10648">
    <property type="entry name" value="Gmad2"/>
    <property type="match status" value="1"/>
</dbReference>
<dbReference type="AlphaFoldDB" id="A0A0G1YHJ9"/>
<evidence type="ECO:0000256" key="1">
    <source>
        <dbReference type="SAM" id="Phobius"/>
    </source>
</evidence>
<gene>
    <name evidence="3" type="ORF">UY92_C0004G0042</name>
</gene>
<dbReference type="STRING" id="1619044.UY92_C0004G0042"/>
<dbReference type="InterPro" id="IPR019606">
    <property type="entry name" value="GerMN"/>
</dbReference>
<dbReference type="Pfam" id="PF10646">
    <property type="entry name" value="Germane"/>
    <property type="match status" value="1"/>
</dbReference>
<comment type="caution">
    <text evidence="3">The sequence shown here is derived from an EMBL/GenBank/DDBJ whole genome shotgun (WGS) entry which is preliminary data.</text>
</comment>
<evidence type="ECO:0000259" key="2">
    <source>
        <dbReference type="SMART" id="SM00909"/>
    </source>
</evidence>
<dbReference type="InterPro" id="IPR018911">
    <property type="entry name" value="Gmad2_Ig-like_dom"/>
</dbReference>
<dbReference type="EMBL" id="LCRX01000004">
    <property type="protein sequence ID" value="KKW42706.1"/>
    <property type="molecule type" value="Genomic_DNA"/>
</dbReference>
<dbReference type="SMART" id="SM00909">
    <property type="entry name" value="Germane"/>
    <property type="match status" value="1"/>
</dbReference>
<reference evidence="3 4" key="1">
    <citation type="journal article" date="2015" name="Nature">
        <title>rRNA introns, odd ribosomes, and small enigmatic genomes across a large radiation of phyla.</title>
        <authorList>
            <person name="Brown C.T."/>
            <person name="Hug L.A."/>
            <person name="Thomas B.C."/>
            <person name="Sharon I."/>
            <person name="Castelle C.J."/>
            <person name="Singh A."/>
            <person name="Wilkins M.J."/>
            <person name="Williams K.H."/>
            <person name="Banfield J.F."/>
        </authorList>
    </citation>
    <scope>NUCLEOTIDE SEQUENCE [LARGE SCALE GENOMIC DNA]</scope>
</reference>
<keyword evidence="1" id="KW-0472">Membrane</keyword>
<keyword evidence="1" id="KW-1133">Transmembrane helix</keyword>
<keyword evidence="1" id="KW-0812">Transmembrane</keyword>
<sequence>MKNAVLYSLVGVGLALTLVIFWAARERAQKIPAVSTFAECAAAGYPVAESYPRQCRTPDGRVLAEDVPELLSVVVDAPRPNELVASPVTVSGQVPGTWFFEANLPLKITDSSGKTLGIGYATAEGEWMTEKLVRFSSQVAFESPSAATSTGFVVVMKDNPSGLSENEAEYRVPVRFAPRAPAGDTTLRVYFGNSQLLGPGQDDCATVFPVERRVSSTLAVARAAVQELLQGPTAQEKAAGYTSSLNPGAQVQKLVISFGQAYIDFDEQLQFQVGGSCRVAAIRAQIRETLKQFPSVEDVVISIDGRTEDILQP</sequence>
<feature type="transmembrane region" description="Helical" evidence="1">
    <location>
        <begin position="6"/>
        <end position="24"/>
    </location>
</feature>
<dbReference type="Proteomes" id="UP000033870">
    <property type="component" value="Unassembled WGS sequence"/>
</dbReference>
<proteinExistence type="predicted"/>
<organism evidence="3 4">
    <name type="scientific">Candidatus Magasanikbacteria bacterium GW2011_GWA2_56_11</name>
    <dbReference type="NCBI Taxonomy" id="1619044"/>
    <lineage>
        <taxon>Bacteria</taxon>
        <taxon>Candidatus Magasanikiibacteriota</taxon>
    </lineage>
</organism>
<name>A0A0G1YHJ9_9BACT</name>
<evidence type="ECO:0000313" key="4">
    <source>
        <dbReference type="Proteomes" id="UP000033870"/>
    </source>
</evidence>
<accession>A0A0G1YHJ9</accession>